<dbReference type="AlphaFoldDB" id="A0A4Q2DWA4"/>
<dbReference type="SUPFAM" id="SSF53474">
    <property type="entry name" value="alpha/beta-Hydrolases"/>
    <property type="match status" value="1"/>
</dbReference>
<evidence type="ECO:0000256" key="6">
    <source>
        <dbReference type="ARBA" id="ARBA00022801"/>
    </source>
</evidence>
<keyword evidence="7" id="KW-0439">Lignin degradation</keyword>
<comment type="caution">
    <text evidence="13">The sequence shown here is derived from an EMBL/GenBank/DDBJ whole genome shotgun (WGS) entry which is preliminary data.</text>
</comment>
<evidence type="ECO:0000256" key="7">
    <source>
        <dbReference type="ARBA" id="ARBA00023185"/>
    </source>
</evidence>
<comment type="similarity">
    <text evidence="2">Belongs to the carbohydrate esterase 15 (CE15) family.</text>
</comment>
<dbReference type="Pfam" id="PF22244">
    <property type="entry name" value="GCE_fung"/>
    <property type="match status" value="1"/>
</dbReference>
<evidence type="ECO:0000256" key="5">
    <source>
        <dbReference type="ARBA" id="ARBA00022729"/>
    </source>
</evidence>
<organism evidence="13 14">
    <name type="scientific">Candolleomyces aberdarensis</name>
    <dbReference type="NCBI Taxonomy" id="2316362"/>
    <lineage>
        <taxon>Eukaryota</taxon>
        <taxon>Fungi</taxon>
        <taxon>Dikarya</taxon>
        <taxon>Basidiomycota</taxon>
        <taxon>Agaricomycotina</taxon>
        <taxon>Agaricomycetes</taxon>
        <taxon>Agaricomycetidae</taxon>
        <taxon>Agaricales</taxon>
        <taxon>Agaricineae</taxon>
        <taxon>Psathyrellaceae</taxon>
        <taxon>Candolleomyces</taxon>
    </lineage>
</organism>
<accession>A0A4Q2DWA4</accession>
<comment type="subcellular location">
    <subcellularLocation>
        <location evidence="1">Secreted</location>
    </subcellularLocation>
</comment>
<keyword evidence="5 11" id="KW-0732">Signal</keyword>
<dbReference type="OrthoDB" id="3781271at2759"/>
<dbReference type="InterPro" id="IPR000254">
    <property type="entry name" value="CBD"/>
</dbReference>
<evidence type="ECO:0000313" key="14">
    <source>
        <dbReference type="Proteomes" id="UP000290288"/>
    </source>
</evidence>
<feature type="domain" description="CBM1" evidence="12">
    <location>
        <begin position="21"/>
        <end position="57"/>
    </location>
</feature>
<name>A0A4Q2DWA4_9AGAR</name>
<dbReference type="PROSITE" id="PS00562">
    <property type="entry name" value="CBM1_1"/>
    <property type="match status" value="1"/>
</dbReference>
<evidence type="ECO:0000256" key="11">
    <source>
        <dbReference type="SAM" id="SignalP"/>
    </source>
</evidence>
<dbReference type="GO" id="GO:0052689">
    <property type="term" value="F:carboxylic ester hydrolase activity"/>
    <property type="evidence" value="ECO:0007669"/>
    <property type="project" value="UniProtKB-KW"/>
</dbReference>
<keyword evidence="3" id="KW-0719">Serine esterase</keyword>
<evidence type="ECO:0000259" key="12">
    <source>
        <dbReference type="PROSITE" id="PS51164"/>
    </source>
</evidence>
<feature type="signal peptide" evidence="11">
    <location>
        <begin position="1"/>
        <end position="19"/>
    </location>
</feature>
<evidence type="ECO:0000256" key="2">
    <source>
        <dbReference type="ARBA" id="ARBA00010092"/>
    </source>
</evidence>
<dbReference type="InterPro" id="IPR054579">
    <property type="entry name" value="GCE-like_dom"/>
</dbReference>
<feature type="compositionally biased region" description="Low complexity" evidence="10">
    <location>
        <begin position="76"/>
        <end position="99"/>
    </location>
</feature>
<keyword evidence="4" id="KW-0964">Secreted</keyword>
<dbReference type="EMBL" id="SDEE01000039">
    <property type="protein sequence ID" value="RXW23534.1"/>
    <property type="molecule type" value="Genomic_DNA"/>
</dbReference>
<evidence type="ECO:0000256" key="10">
    <source>
        <dbReference type="SAM" id="MobiDB-lite"/>
    </source>
</evidence>
<keyword evidence="14" id="KW-1185">Reference proteome</keyword>
<dbReference type="SMART" id="SM00236">
    <property type="entry name" value="fCBD"/>
    <property type="match status" value="1"/>
</dbReference>
<dbReference type="Pfam" id="PF00734">
    <property type="entry name" value="CBM_1"/>
    <property type="match status" value="1"/>
</dbReference>
<dbReference type="Gene3D" id="3.40.50.1820">
    <property type="entry name" value="alpha/beta hydrolase"/>
    <property type="match status" value="1"/>
</dbReference>
<comment type="catalytic activity">
    <reaction evidence="8">
        <text>a 4-O-methyl-alpha-D-glucuronosyl ester derivative + H2O = 4-O-methyl-alpha-D-glucuronate derivative + an alcohol + H(+)</text>
        <dbReference type="Rhea" id="RHEA:67452"/>
        <dbReference type="ChEBI" id="CHEBI:15377"/>
        <dbReference type="ChEBI" id="CHEBI:15378"/>
        <dbReference type="ChEBI" id="CHEBI:30879"/>
        <dbReference type="ChEBI" id="CHEBI:171667"/>
        <dbReference type="ChEBI" id="CHEBI:171668"/>
        <dbReference type="EC" id="3.1.1.117"/>
    </reaction>
    <physiologicalReaction direction="left-to-right" evidence="8">
        <dbReference type="Rhea" id="RHEA:67453"/>
    </physiologicalReaction>
</comment>
<dbReference type="GO" id="GO:0005975">
    <property type="term" value="P:carbohydrate metabolic process"/>
    <property type="evidence" value="ECO:0007669"/>
    <property type="project" value="InterPro"/>
</dbReference>
<evidence type="ECO:0000256" key="4">
    <source>
        <dbReference type="ARBA" id="ARBA00022525"/>
    </source>
</evidence>
<feature type="region of interest" description="Disordered" evidence="10">
    <location>
        <begin position="63"/>
        <end position="99"/>
    </location>
</feature>
<protein>
    <recommendedName>
        <fullName evidence="9">(4-O-methyl)-D-glucuronate--lignin esterase</fullName>
        <ecNumber evidence="9">3.1.1.117</ecNumber>
    </recommendedName>
</protein>
<dbReference type="GO" id="GO:0005576">
    <property type="term" value="C:extracellular region"/>
    <property type="evidence" value="ECO:0007669"/>
    <property type="project" value="UniProtKB-SubCell"/>
</dbReference>
<evidence type="ECO:0000313" key="13">
    <source>
        <dbReference type="EMBL" id="RXW23534.1"/>
    </source>
</evidence>
<dbReference type="SUPFAM" id="SSF57180">
    <property type="entry name" value="Cellulose-binding domain"/>
    <property type="match status" value="1"/>
</dbReference>
<dbReference type="InterPro" id="IPR035971">
    <property type="entry name" value="CBD_sf"/>
</dbReference>
<feature type="chain" id="PRO_5020835879" description="(4-O-methyl)-D-glucuronate--lignin esterase" evidence="11">
    <location>
        <begin position="20"/>
        <end position="468"/>
    </location>
</feature>
<evidence type="ECO:0000256" key="9">
    <source>
        <dbReference type="ARBA" id="ARBA00026105"/>
    </source>
</evidence>
<dbReference type="EC" id="3.1.1.117" evidence="9"/>
<dbReference type="GO" id="GO:0046274">
    <property type="term" value="P:lignin catabolic process"/>
    <property type="evidence" value="ECO:0007669"/>
    <property type="project" value="UniProtKB-KW"/>
</dbReference>
<keyword evidence="6" id="KW-0378">Hydrolase</keyword>
<sequence>MAILKPSFVALVLAVGALAQGGQAPYTQCGGLGWNGGTTCVSGYACTTLNDWYSQCLPGTATSTIPNSTPTPTPTTPTSTPTTPTQTQPTSTPTGNPAACPALPATLTYSANNRLPDPFTFYNGQKVTTKAQWECRQKEIFQILQKTEFGELPPKPSSVTGSLSGTSLTVNVSNGGTSISFTASVSMPAGSDKVPALITVGGSSLPGLSGVATINFNNNDIAAQDNTGSRGRGKFYTLYGSSHSASAMTAWAWGVARIIDVLETLPNSRIDITKLATTGCSRNGKGAMTVGAFEPRIALTIPQESGAGGAACWRISDDMKKGGTDVQTASQIITENVWFSTLFNPYVNKISELPSDHHLFAGLIAPRGLLVIEHSSINWLGPRSTWGCMVVARKIWEALGVPNNMGVSSVGGHNHCQFPSSQNTELNAFVDKFLKGNSGANTNVVRNDQSNFGYSESTYVDWTVPTLT</sequence>
<reference evidence="13 14" key="1">
    <citation type="submission" date="2019-01" db="EMBL/GenBank/DDBJ databases">
        <title>Draft genome sequence of Psathyrella aberdarensis IHI B618.</title>
        <authorList>
            <person name="Buettner E."/>
            <person name="Kellner H."/>
        </authorList>
    </citation>
    <scope>NUCLEOTIDE SEQUENCE [LARGE SCALE GENOMIC DNA]</scope>
    <source>
        <strain evidence="13 14">IHI B618</strain>
    </source>
</reference>
<dbReference type="GO" id="GO:0030248">
    <property type="term" value="F:cellulose binding"/>
    <property type="evidence" value="ECO:0007669"/>
    <property type="project" value="InterPro"/>
</dbReference>
<dbReference type="Proteomes" id="UP000290288">
    <property type="component" value="Unassembled WGS sequence"/>
</dbReference>
<dbReference type="STRING" id="2316362.A0A4Q2DWA4"/>
<gene>
    <name evidence="13" type="ORF">EST38_g2300</name>
</gene>
<dbReference type="PROSITE" id="PS51164">
    <property type="entry name" value="CBM1_2"/>
    <property type="match status" value="1"/>
</dbReference>
<dbReference type="InterPro" id="IPR029058">
    <property type="entry name" value="AB_hydrolase_fold"/>
</dbReference>
<evidence type="ECO:0000256" key="3">
    <source>
        <dbReference type="ARBA" id="ARBA00022487"/>
    </source>
</evidence>
<evidence type="ECO:0000256" key="1">
    <source>
        <dbReference type="ARBA" id="ARBA00004613"/>
    </source>
</evidence>
<proteinExistence type="inferred from homology"/>
<evidence type="ECO:0000256" key="8">
    <source>
        <dbReference type="ARBA" id="ARBA00024511"/>
    </source>
</evidence>